<protein>
    <submittedName>
        <fullName evidence="1">Uncharacterized protein</fullName>
    </submittedName>
</protein>
<dbReference type="AlphaFoldDB" id="C0MFD2"/>
<dbReference type="KEGG" id="seq:SZO_09590"/>
<name>C0MFD2_STRS7</name>
<sequence>MRGNVMTNDEYFNEIENYFKKLKYYKEKSKTIVAGIMDENSTEVDMFFISALNRRVQFMDGIIELLKTRNLTCAGILVRTQLDNLMRVFAAFISDDRRKFIQASLNGKGIRNMKDNQNKKMTDFYLKKRISEYYPEIEEIYNKSSGYVHLSEVAFHQAFWIDKSDGKDSFRFSVGLSPREELNPVLIECAEVFCHFTEIEYDFYQKIIDSKKIFDQREKNIDKYNK</sequence>
<organism evidence="2">
    <name type="scientific">Streptococcus equi subsp. zooepidemicus (strain H70)</name>
    <dbReference type="NCBI Taxonomy" id="553483"/>
    <lineage>
        <taxon>Bacteria</taxon>
        <taxon>Bacillati</taxon>
        <taxon>Bacillota</taxon>
        <taxon>Bacilli</taxon>
        <taxon>Lactobacillales</taxon>
        <taxon>Streptococcaceae</taxon>
        <taxon>Streptococcus</taxon>
    </lineage>
</organism>
<reference evidence="1 2" key="1">
    <citation type="journal article" date="2009" name="PLoS Pathog.">
        <title>Genomic evidence for the evolution of Streptococcus equi: host restriction, increased virulence, and genetic exchange with human pathogens.</title>
        <authorList>
            <person name="Holden M.T.G."/>
            <person name="Heather Z."/>
            <person name="Paillot R."/>
            <person name="Steward K.F."/>
            <person name="Webb K."/>
            <person name="Ainslie F."/>
            <person name="Jourdan T."/>
            <person name="Bason N.C."/>
            <person name="Holroyd N.E."/>
            <person name="Mungall K."/>
            <person name="Quail M.A."/>
            <person name="Sanders M."/>
            <person name="Simmonds M."/>
            <person name="Willey D."/>
            <person name="Brooks K."/>
            <person name="Aanensen D.M."/>
            <person name="Spratt B.G."/>
            <person name="Jolley K.A."/>
            <person name="Maiden M.C.J."/>
            <person name="Kehoe M."/>
            <person name="Chanter N."/>
            <person name="Bentley S.D."/>
            <person name="Robinson C."/>
            <person name="Maskell D.J."/>
            <person name="Parkhill J."/>
            <person name="Waller A.S."/>
        </authorList>
    </citation>
    <scope>NUCLEOTIDE SEQUENCE [LARGE SCALE GENOMIC DNA]</scope>
    <source>
        <strain evidence="1 2">H70</strain>
    </source>
</reference>
<dbReference type="EMBL" id="FM204884">
    <property type="protein sequence ID" value="CAW99245.1"/>
    <property type="molecule type" value="Genomic_DNA"/>
</dbReference>
<evidence type="ECO:0000313" key="2">
    <source>
        <dbReference type="Proteomes" id="UP000001368"/>
    </source>
</evidence>
<dbReference type="HOGENOM" id="CLU_100567_0_0_9"/>
<gene>
    <name evidence="1" type="ordered locus">SZO_09590</name>
</gene>
<proteinExistence type="predicted"/>
<evidence type="ECO:0000313" key="1">
    <source>
        <dbReference type="EMBL" id="CAW99245.1"/>
    </source>
</evidence>
<accession>C0MFD2</accession>
<dbReference type="eggNOG" id="ENOG503318S">
    <property type="taxonomic scope" value="Bacteria"/>
</dbReference>
<dbReference type="Proteomes" id="UP000001368">
    <property type="component" value="Chromosome"/>
</dbReference>